<keyword evidence="1" id="KW-0732">Signal</keyword>
<evidence type="ECO:0000259" key="2">
    <source>
        <dbReference type="Pfam" id="PF01522"/>
    </source>
</evidence>
<feature type="domain" description="NodB homology" evidence="2">
    <location>
        <begin position="548"/>
        <end position="663"/>
    </location>
</feature>
<dbReference type="InterPro" id="IPR059154">
    <property type="entry name" value="Glce_b_sandwich"/>
</dbReference>
<proteinExistence type="predicted"/>
<sequence length="782" mass="87291">MIKRSACFLRVIIALAGFFVGTYASAGTVVYEDAEDGAVHRWTVYDASPQGAVISNVADADQNSNVISLSGSGTSNGYMLGNLQGSPGAWNNFQEKNIEWSMKFNEFFYIYISVQTQNGHRYLFYSNRETNNTYTQVNGGTTYIHYGLGSTSSNGSWQTFTRDLDADLKTFEAANSIQTINAFLVRGSGSIDNVKLFDTSSTNNIYEDAEDGNTTGWTIYDKSPVGATINNVFDTEKNNQVIELMGDSTANGYMLGNRSGKQGAWNNTQARTMQWSMKYLESFYIYINMQTQNGERYLFYTNAATSNSYAETNGGVQYIHYGLGSDASSGIWQTYTRNLQNDLAAFEPGNSIVSVDAFLVRGSGKVDDISLDDNLTAQRGGDVSYEDAEDSLTSRWRVYDQAPAGAVINNVFDSDKNSRVIELVGSGVSNGYMLGDLPGKQGAWNQTENFLIEWSMNFSENYLIYVVAQTEKGVRYITYMPSDTDAGFNEPYIQYGLGTTSNNGTWRTVTRHLQADLTRYEPDNKIISVNTFLVRGTGKLDDVRMKDSTKEAGLLLSFDDKSVELWYDYFMGKDSSIKVTFFVHGWHTLSADQIQKLHTLESWGHEIAFHSYSHKGAIRNYGGDSGLQAYIDEEIVRGLNDMQAAGFNPVSFAYPYGEHTPNYDLALYEYFPYLRTTTYDAPRGTVVELDSIFTHIDRLDRLFSGEGIGNVSGNDNAELEIAFERAKNNREIISIVGHFIHPDDHPDAGNRLTIRASELDQLIAIAQSKGLRLYTMKEVFED</sequence>
<dbReference type="GO" id="GO:0005975">
    <property type="term" value="P:carbohydrate metabolic process"/>
    <property type="evidence" value="ECO:0007669"/>
    <property type="project" value="InterPro"/>
</dbReference>
<evidence type="ECO:0000259" key="3">
    <source>
        <dbReference type="Pfam" id="PF21174"/>
    </source>
</evidence>
<reference evidence="4" key="1">
    <citation type="submission" date="2020-01" db="EMBL/GenBank/DDBJ databases">
        <authorList>
            <person name="Meier V. D."/>
            <person name="Meier V D."/>
        </authorList>
    </citation>
    <scope>NUCLEOTIDE SEQUENCE</scope>
    <source>
        <strain evidence="4">HLG_WM_MAG_07</strain>
    </source>
</reference>
<dbReference type="InterPro" id="IPR011330">
    <property type="entry name" value="Glyco_hydro/deAcase_b/a-brl"/>
</dbReference>
<dbReference type="Pfam" id="PF21174">
    <property type="entry name" value="Glce_b_sandwich"/>
    <property type="match status" value="1"/>
</dbReference>
<protein>
    <submittedName>
        <fullName evidence="4">Parallel beta-helix repeat</fullName>
    </submittedName>
</protein>
<feature type="signal peptide" evidence="1">
    <location>
        <begin position="1"/>
        <end position="26"/>
    </location>
</feature>
<dbReference type="Pfam" id="PF01522">
    <property type="entry name" value="Polysacc_deac_1"/>
    <property type="match status" value="1"/>
</dbReference>
<evidence type="ECO:0000313" key="4">
    <source>
        <dbReference type="EMBL" id="CAA6813539.1"/>
    </source>
</evidence>
<accession>A0A6S6SSN7</accession>
<feature type="domain" description="D-glucuronyl C5-epimerase beta-sandwich" evidence="3">
    <location>
        <begin position="445"/>
        <end position="519"/>
    </location>
</feature>
<gene>
    <name evidence="4" type="ORF">HELGO_WM15076</name>
</gene>
<dbReference type="GO" id="GO:0016810">
    <property type="term" value="F:hydrolase activity, acting on carbon-nitrogen (but not peptide) bonds"/>
    <property type="evidence" value="ECO:0007669"/>
    <property type="project" value="InterPro"/>
</dbReference>
<organism evidence="4">
    <name type="scientific">uncultured Thiotrichaceae bacterium</name>
    <dbReference type="NCBI Taxonomy" id="298394"/>
    <lineage>
        <taxon>Bacteria</taxon>
        <taxon>Pseudomonadati</taxon>
        <taxon>Pseudomonadota</taxon>
        <taxon>Gammaproteobacteria</taxon>
        <taxon>Thiotrichales</taxon>
        <taxon>Thiotrichaceae</taxon>
        <taxon>environmental samples</taxon>
    </lineage>
</organism>
<name>A0A6S6SSN7_9GAMM</name>
<dbReference type="EMBL" id="CACVAY010000062">
    <property type="protein sequence ID" value="CAA6813539.1"/>
    <property type="molecule type" value="Genomic_DNA"/>
</dbReference>
<evidence type="ECO:0000256" key="1">
    <source>
        <dbReference type="SAM" id="SignalP"/>
    </source>
</evidence>
<feature type="chain" id="PRO_5028131542" evidence="1">
    <location>
        <begin position="27"/>
        <end position="782"/>
    </location>
</feature>
<dbReference type="Gene3D" id="3.20.20.370">
    <property type="entry name" value="Glycoside hydrolase/deacetylase"/>
    <property type="match status" value="1"/>
</dbReference>
<dbReference type="SUPFAM" id="SSF88713">
    <property type="entry name" value="Glycoside hydrolase/deacetylase"/>
    <property type="match status" value="1"/>
</dbReference>
<dbReference type="InterPro" id="IPR002509">
    <property type="entry name" value="NODB_dom"/>
</dbReference>
<dbReference type="AlphaFoldDB" id="A0A6S6SSN7"/>